<keyword evidence="2" id="KW-0732">Signal</keyword>
<evidence type="ECO:0000256" key="1">
    <source>
        <dbReference type="ARBA" id="ARBA00008769"/>
    </source>
</evidence>
<feature type="region of interest" description="Disordered" evidence="3">
    <location>
        <begin position="28"/>
        <end position="72"/>
    </location>
</feature>
<dbReference type="RefSeq" id="WP_354015697.1">
    <property type="nucleotide sequence ID" value="NZ_JBEPMU010000006.1"/>
</dbReference>
<dbReference type="PANTHER" id="PTHR37944:SF1">
    <property type="entry name" value="PORIN B"/>
    <property type="match status" value="1"/>
</dbReference>
<feature type="chain" id="PRO_5044950681" evidence="2">
    <location>
        <begin position="27"/>
        <end position="492"/>
    </location>
</feature>
<feature type="compositionally biased region" description="Polar residues" evidence="3">
    <location>
        <begin position="28"/>
        <end position="65"/>
    </location>
</feature>
<dbReference type="Proteomes" id="UP001549184">
    <property type="component" value="Unassembled WGS sequence"/>
</dbReference>
<gene>
    <name evidence="4" type="ORF">ABIC75_004080</name>
</gene>
<comment type="caution">
    <text evidence="4">The sequence shown here is derived from an EMBL/GenBank/DDBJ whole genome shotgun (WGS) entry which is preliminary data.</text>
</comment>
<dbReference type="Gene3D" id="2.40.160.180">
    <property type="entry name" value="Carbohydrate-selective porin OprB"/>
    <property type="match status" value="1"/>
</dbReference>
<dbReference type="Pfam" id="PF04966">
    <property type="entry name" value="OprB"/>
    <property type="match status" value="1"/>
</dbReference>
<proteinExistence type="inferred from homology"/>
<protein>
    <submittedName>
        <fullName evidence="4">Porin</fullName>
    </submittedName>
</protein>
<sequence>MKRLFARQKTLYLGLLAALMVTSLHAQTTQDAPDSGPSANWADTYTTSQQDNSAADASGASTTPRATYKEPALPRPDWAQSLIDDGINIRASLVDQYAKNTTGGVAQGSHNVGQFYVGADLDLAKMLGWTGSTFHFTVYRDYGLSLNALVTGTYTKQQYIYKNPYTRWHLGLFSYEYKGLDDRLDIQVGRLGSTTYFGHLVVNCQFTSANSCGEPRMLVSETGLSLLPSATWGGNVKYKTTENTYVDVGAFEVNPTVQPSNGLNWGIEHATGYTVPVEFGWVKSDPRVEQFPFELKGGAYVSTAPLTDINLNTRGQPLGINGGTAATDHHVRDGIYLMGDKVIWRPDPNSPRSFNVFGGWVQQLEQQEIMRQQIYAGFVMTGPFASRPYDTLGLNVSEFELTTAERAFLAEERAKLGGSGWNARHQTAADLTYSLHLVKGFELMPSLQYIVHPDNSAIPKTSVLPKNLLVYAIGLRVDIGVLMGFKPAAAND</sequence>
<keyword evidence="5" id="KW-1185">Reference proteome</keyword>
<dbReference type="InterPro" id="IPR052932">
    <property type="entry name" value="OprB_Porin"/>
</dbReference>
<name>A0ABV2JZT8_9GAMM</name>
<accession>A0ABV2JZT8</accession>
<organism evidence="4 5">
    <name type="scientific">Dyella japonica</name>
    <dbReference type="NCBI Taxonomy" id="231455"/>
    <lineage>
        <taxon>Bacteria</taxon>
        <taxon>Pseudomonadati</taxon>
        <taxon>Pseudomonadota</taxon>
        <taxon>Gammaproteobacteria</taxon>
        <taxon>Lysobacterales</taxon>
        <taxon>Rhodanobacteraceae</taxon>
        <taxon>Dyella</taxon>
    </lineage>
</organism>
<comment type="similarity">
    <text evidence="1 2">Belongs to the OprB family.</text>
</comment>
<reference evidence="4 5" key="1">
    <citation type="submission" date="2024-06" db="EMBL/GenBank/DDBJ databases">
        <title>Sorghum-associated microbial communities from plants grown in Nebraska, USA.</title>
        <authorList>
            <person name="Schachtman D."/>
        </authorList>
    </citation>
    <scope>NUCLEOTIDE SEQUENCE [LARGE SCALE GENOMIC DNA]</scope>
    <source>
        <strain evidence="4 5">1073</strain>
    </source>
</reference>
<evidence type="ECO:0000313" key="4">
    <source>
        <dbReference type="EMBL" id="MET3654342.1"/>
    </source>
</evidence>
<dbReference type="InterPro" id="IPR007049">
    <property type="entry name" value="Carb-sel_porin_OprB"/>
</dbReference>
<dbReference type="InterPro" id="IPR038673">
    <property type="entry name" value="OprB_sf"/>
</dbReference>
<evidence type="ECO:0000256" key="3">
    <source>
        <dbReference type="SAM" id="MobiDB-lite"/>
    </source>
</evidence>
<dbReference type="PANTHER" id="PTHR37944">
    <property type="entry name" value="PORIN B"/>
    <property type="match status" value="1"/>
</dbReference>
<dbReference type="EMBL" id="JBEPMU010000006">
    <property type="protein sequence ID" value="MET3654342.1"/>
    <property type="molecule type" value="Genomic_DNA"/>
</dbReference>
<evidence type="ECO:0000256" key="2">
    <source>
        <dbReference type="RuleBase" id="RU363072"/>
    </source>
</evidence>
<evidence type="ECO:0000313" key="5">
    <source>
        <dbReference type="Proteomes" id="UP001549184"/>
    </source>
</evidence>
<feature type="signal peptide" evidence="2">
    <location>
        <begin position="1"/>
        <end position="26"/>
    </location>
</feature>